<gene>
    <name evidence="2" type="ORF">AVDCRST_MAG64-1891</name>
</gene>
<dbReference type="EMBL" id="CADCUQ010000432">
    <property type="protein sequence ID" value="CAA9404224.1"/>
    <property type="molecule type" value="Genomic_DNA"/>
</dbReference>
<evidence type="ECO:0000256" key="1">
    <source>
        <dbReference type="SAM" id="MobiDB-lite"/>
    </source>
</evidence>
<feature type="compositionally biased region" description="Basic and acidic residues" evidence="1">
    <location>
        <begin position="10"/>
        <end position="38"/>
    </location>
</feature>
<sequence>MTNDRRKRHPGQDARRNARSKVREKTNPDRPESRRQPR</sequence>
<feature type="region of interest" description="Disordered" evidence="1">
    <location>
        <begin position="1"/>
        <end position="38"/>
    </location>
</feature>
<name>A0A6J4P426_9BACT</name>
<organism evidence="2">
    <name type="scientific">uncultured Phycisphaerae bacterium</name>
    <dbReference type="NCBI Taxonomy" id="904963"/>
    <lineage>
        <taxon>Bacteria</taxon>
        <taxon>Pseudomonadati</taxon>
        <taxon>Planctomycetota</taxon>
        <taxon>Phycisphaerae</taxon>
        <taxon>environmental samples</taxon>
    </lineage>
</organism>
<accession>A0A6J4P426</accession>
<evidence type="ECO:0000313" key="2">
    <source>
        <dbReference type="EMBL" id="CAA9404224.1"/>
    </source>
</evidence>
<protein>
    <submittedName>
        <fullName evidence="2">Uncharacterized protein</fullName>
    </submittedName>
</protein>
<proteinExistence type="predicted"/>
<dbReference type="AlphaFoldDB" id="A0A6J4P426"/>
<reference evidence="2" key="1">
    <citation type="submission" date="2020-02" db="EMBL/GenBank/DDBJ databases">
        <authorList>
            <person name="Meier V. D."/>
        </authorList>
    </citation>
    <scope>NUCLEOTIDE SEQUENCE</scope>
    <source>
        <strain evidence="2">AVDCRST_MAG64</strain>
    </source>
</reference>